<evidence type="ECO:0000256" key="1">
    <source>
        <dbReference type="SAM" id="Phobius"/>
    </source>
</evidence>
<gene>
    <name evidence="2" type="ORF">MG3_05116</name>
</gene>
<dbReference type="AlphaFoldDB" id="A0AB34PL73"/>
<accession>A0AB34PL73</accession>
<dbReference type="EMBL" id="AJIX01000040">
    <property type="protein sequence ID" value="KGR05121.1"/>
    <property type="molecule type" value="Genomic_DNA"/>
</dbReference>
<evidence type="ECO:0000313" key="2">
    <source>
        <dbReference type="EMBL" id="KGR05121.1"/>
    </source>
</evidence>
<keyword evidence="1" id="KW-0472">Membrane</keyword>
<reference evidence="2 3" key="1">
    <citation type="submission" date="2013-12" db="EMBL/GenBank/DDBJ databases">
        <title>The Genome Sequence of Candida albicans P78048.</title>
        <authorList>
            <consortium name="The Broad Institute Genome Sequencing Platform"/>
            <consortium name="The Broad Institute Genome Sequencing Center for Infectious Disease"/>
            <person name="Cuomo C."/>
            <person name="Bennett R."/>
            <person name="Hirakawa M."/>
            <person name="Noverr M."/>
            <person name="Mitchell A."/>
            <person name="Young S.K."/>
            <person name="Zeng Q."/>
            <person name="Gargeya S."/>
            <person name="Fitzgerald M."/>
            <person name="Abouelleil A."/>
            <person name="Alvarado L."/>
            <person name="Berlin A.M."/>
            <person name="Chapman S.B."/>
            <person name="Dewar J."/>
            <person name="Goldberg J."/>
            <person name="Griggs A."/>
            <person name="Gujja S."/>
            <person name="Hansen M."/>
            <person name="Howarth C."/>
            <person name="Imamovic A."/>
            <person name="Larimer J."/>
            <person name="McCowan C."/>
            <person name="Murphy C."/>
            <person name="Pearson M."/>
            <person name="Priest M."/>
            <person name="Roberts A."/>
            <person name="Saif S."/>
            <person name="Shea T."/>
            <person name="Sykes S."/>
            <person name="Wortman J."/>
            <person name="Nusbaum C."/>
            <person name="Birren B."/>
        </authorList>
    </citation>
    <scope>NUCLEOTIDE SEQUENCE [LARGE SCALE GENOMIC DNA]</scope>
    <source>
        <strain evidence="2 3">P78048</strain>
    </source>
</reference>
<name>A0AB34PL73_CANAX</name>
<dbReference type="Proteomes" id="UP000030161">
    <property type="component" value="Unassembled WGS sequence"/>
</dbReference>
<keyword evidence="1" id="KW-0812">Transmembrane</keyword>
<comment type="caution">
    <text evidence="2">The sequence shown here is derived from an EMBL/GenBank/DDBJ whole genome shotgun (WGS) entry which is preliminary data.</text>
</comment>
<organism evidence="2 3">
    <name type="scientific">Candida albicans P78048</name>
    <dbReference type="NCBI Taxonomy" id="1094989"/>
    <lineage>
        <taxon>Eukaryota</taxon>
        <taxon>Fungi</taxon>
        <taxon>Dikarya</taxon>
        <taxon>Ascomycota</taxon>
        <taxon>Saccharomycotina</taxon>
        <taxon>Pichiomycetes</taxon>
        <taxon>Debaryomycetaceae</taxon>
        <taxon>Candida/Lodderomyces clade</taxon>
        <taxon>Candida</taxon>
    </lineage>
</organism>
<proteinExistence type="predicted"/>
<protein>
    <submittedName>
        <fullName evidence="2">Uncharacterized protein</fullName>
    </submittedName>
</protein>
<evidence type="ECO:0000313" key="3">
    <source>
        <dbReference type="Proteomes" id="UP000030161"/>
    </source>
</evidence>
<keyword evidence="1" id="KW-1133">Transmembrane helix</keyword>
<feature type="transmembrane region" description="Helical" evidence="1">
    <location>
        <begin position="17"/>
        <end position="34"/>
    </location>
</feature>
<sequence>MYEGSEYIVTMIFNHRYRYFVCGVVLNLNNLFTLRKKKKNMNFNLSSLFDHKCKGNNNNNAYGFNYNCGFDTLCIRISILTFQRNLFDRKCCSWTEKLPNDQLPRVAF</sequence>